<sequence>MRINYNSNDDNKLRDICRNFVTLFNVSLRQCSYDKENIKDTKYPELINYWLQNKLENNGIKEPDKKKFYNKLINNYEEINNVTLKKRMSYNDSTFYSNMHILYNLYEIYDKLKQRSIKYDVFIEKFQKIYNDGLITCFKGGDINFCKALQKFSNDNNNKETPFFKFCNKYYKKKQSLYTNIFNDCSKSNSKSYCILYKECKDKFKNDIELIESGSDNYISKKEEYFKKLAPDNSWIATARAIIQDSEAMSKYSTTIISTLIAFILCIFFLHKVLKNYI</sequence>
<protein>
    <submittedName>
        <fullName evidence="2">Uncharacterized protein</fullName>
    </submittedName>
</protein>
<keyword evidence="1" id="KW-0812">Transmembrane</keyword>
<dbReference type="AlphaFoldDB" id="A0A0J9U5H9"/>
<dbReference type="Proteomes" id="UP000053239">
    <property type="component" value="Unassembled WGS sequence"/>
</dbReference>
<organism evidence="2 3">
    <name type="scientific">Plasmodium vivax North Korean</name>
    <dbReference type="NCBI Taxonomy" id="1035514"/>
    <lineage>
        <taxon>Eukaryota</taxon>
        <taxon>Sar</taxon>
        <taxon>Alveolata</taxon>
        <taxon>Apicomplexa</taxon>
        <taxon>Aconoidasida</taxon>
        <taxon>Haemosporida</taxon>
        <taxon>Plasmodiidae</taxon>
        <taxon>Plasmodium</taxon>
        <taxon>Plasmodium (Plasmodium)</taxon>
    </lineage>
</organism>
<gene>
    <name evidence="2" type="ORF">PVNG_01547</name>
</gene>
<name>A0A0J9U5H9_PLAVI</name>
<reference evidence="2 3" key="1">
    <citation type="submission" date="2011-09" db="EMBL/GenBank/DDBJ databases">
        <title>The Genome Sequence of Plasmodium vivax North Korean.</title>
        <authorList>
            <consortium name="The Broad Institute Genome Sequencing Platform"/>
            <consortium name="The Broad Institute Genome Sequencing Center for Infectious Disease"/>
            <person name="Neafsey D."/>
            <person name="Carlton J."/>
            <person name="Barnwell J."/>
            <person name="Collins W."/>
            <person name="Escalante A."/>
            <person name="Mullikin J."/>
            <person name="Saul A."/>
            <person name="Guigo R."/>
            <person name="Camara F."/>
            <person name="Young S.K."/>
            <person name="Zeng Q."/>
            <person name="Gargeya S."/>
            <person name="Fitzgerald M."/>
            <person name="Haas B."/>
            <person name="Abouelleil A."/>
            <person name="Alvarado L."/>
            <person name="Arachchi H.M."/>
            <person name="Berlin A."/>
            <person name="Brown A."/>
            <person name="Chapman S.B."/>
            <person name="Chen Z."/>
            <person name="Dunbar C."/>
            <person name="Freedman E."/>
            <person name="Gearin G."/>
            <person name="Gellesch M."/>
            <person name="Goldberg J."/>
            <person name="Griggs A."/>
            <person name="Gujja S."/>
            <person name="Heiman D."/>
            <person name="Howarth C."/>
            <person name="Larson L."/>
            <person name="Lui A."/>
            <person name="MacDonald P.J.P."/>
            <person name="Montmayeur A."/>
            <person name="Murphy C."/>
            <person name="Neiman D."/>
            <person name="Pearson M."/>
            <person name="Priest M."/>
            <person name="Roberts A."/>
            <person name="Saif S."/>
            <person name="Shea T."/>
            <person name="Shenoy N."/>
            <person name="Sisk P."/>
            <person name="Stolte C."/>
            <person name="Sykes S."/>
            <person name="Wortman J."/>
            <person name="Nusbaum C."/>
            <person name="Birren B."/>
        </authorList>
    </citation>
    <scope>NUCLEOTIDE SEQUENCE [LARGE SCALE GENOMIC DNA]</scope>
    <source>
        <strain evidence="2 3">North Korean</strain>
    </source>
</reference>
<feature type="transmembrane region" description="Helical" evidence="1">
    <location>
        <begin position="252"/>
        <end position="270"/>
    </location>
</feature>
<keyword evidence="1" id="KW-0472">Membrane</keyword>
<keyword evidence="1" id="KW-1133">Transmembrane helix</keyword>
<accession>A0A0J9U5H9</accession>
<evidence type="ECO:0000256" key="1">
    <source>
        <dbReference type="SAM" id="Phobius"/>
    </source>
</evidence>
<proteinExistence type="predicted"/>
<dbReference type="EMBL" id="KQ235189">
    <property type="protein sequence ID" value="KNA02393.1"/>
    <property type="molecule type" value="Genomic_DNA"/>
</dbReference>
<evidence type="ECO:0000313" key="3">
    <source>
        <dbReference type="Proteomes" id="UP000053239"/>
    </source>
</evidence>
<evidence type="ECO:0000313" key="2">
    <source>
        <dbReference type="EMBL" id="KNA02393.1"/>
    </source>
</evidence>